<dbReference type="AlphaFoldDB" id="A0A841JUD4"/>
<dbReference type="Proteomes" id="UP000548326">
    <property type="component" value="Unassembled WGS sequence"/>
</dbReference>
<dbReference type="RefSeq" id="WP_221276214.1">
    <property type="nucleotide sequence ID" value="NZ_JACHCA010000038.1"/>
</dbReference>
<organism evidence="1 2">
    <name type="scientific">Mucilaginibacter lappiensis</name>
    <dbReference type="NCBI Taxonomy" id="354630"/>
    <lineage>
        <taxon>Bacteria</taxon>
        <taxon>Pseudomonadati</taxon>
        <taxon>Bacteroidota</taxon>
        <taxon>Sphingobacteriia</taxon>
        <taxon>Sphingobacteriales</taxon>
        <taxon>Sphingobacteriaceae</taxon>
        <taxon>Mucilaginibacter</taxon>
    </lineage>
</organism>
<dbReference type="EMBL" id="JACHCA010000038">
    <property type="protein sequence ID" value="MBB6131865.1"/>
    <property type="molecule type" value="Genomic_DNA"/>
</dbReference>
<proteinExistence type="predicted"/>
<evidence type="ECO:0000313" key="2">
    <source>
        <dbReference type="Proteomes" id="UP000548326"/>
    </source>
</evidence>
<gene>
    <name evidence="1" type="ORF">HDF22_006019</name>
</gene>
<evidence type="ECO:0000313" key="1">
    <source>
        <dbReference type="EMBL" id="MBB6131865.1"/>
    </source>
</evidence>
<sequence length="81" mass="9310">RLSGKKTTFAHVEYFCVVTQISTQRGEPKATPLSFIKKFVYRTTVNGVKHLLCYMLAEEDPSFLRMTKKYGDYGKLLCLLV</sequence>
<reference evidence="1 2" key="1">
    <citation type="submission" date="2020-08" db="EMBL/GenBank/DDBJ databases">
        <title>Genomic Encyclopedia of Type Strains, Phase IV (KMG-V): Genome sequencing to study the core and pangenomes of soil and plant-associated prokaryotes.</title>
        <authorList>
            <person name="Whitman W."/>
        </authorList>
    </citation>
    <scope>NUCLEOTIDE SEQUENCE [LARGE SCALE GENOMIC DNA]</scope>
    <source>
        <strain evidence="1 2">MP601</strain>
    </source>
</reference>
<protein>
    <submittedName>
        <fullName evidence="1">Uncharacterized protein</fullName>
    </submittedName>
</protein>
<accession>A0A841JUD4</accession>
<comment type="caution">
    <text evidence="1">The sequence shown here is derived from an EMBL/GenBank/DDBJ whole genome shotgun (WGS) entry which is preliminary data.</text>
</comment>
<feature type="non-terminal residue" evidence="1">
    <location>
        <position position="1"/>
    </location>
</feature>
<name>A0A841JUD4_9SPHI</name>